<dbReference type="RefSeq" id="WP_012594918.1">
    <property type="nucleotide sequence ID" value="NC_011726.1"/>
</dbReference>
<dbReference type="eggNOG" id="COG4421">
    <property type="taxonomic scope" value="Bacteria"/>
</dbReference>
<keyword evidence="3" id="KW-1185">Reference proteome</keyword>
<dbReference type="AlphaFoldDB" id="B7JVV6"/>
<dbReference type="HOGENOM" id="CLU_055975_0_0_3"/>
<evidence type="ECO:0000313" key="2">
    <source>
        <dbReference type="EMBL" id="ACK65645.1"/>
    </source>
</evidence>
<dbReference type="STRING" id="41431.PCC8801_1593"/>
<gene>
    <name evidence="2" type="ordered locus">PCC8801_1593</name>
</gene>
<protein>
    <submittedName>
        <fullName evidence="2">Capsular polysaccharide biosynthesis protein-like protein</fullName>
    </submittedName>
</protein>
<name>B7JVV6_RIPO1</name>
<dbReference type="Proteomes" id="UP000008204">
    <property type="component" value="Chromosome"/>
</dbReference>
<organism evidence="2 3">
    <name type="scientific">Rippkaea orientalis (strain PCC 8801 / RF-1)</name>
    <name type="common">Cyanothece sp. (strain PCC 8801)</name>
    <dbReference type="NCBI Taxonomy" id="41431"/>
    <lineage>
        <taxon>Bacteria</taxon>
        <taxon>Bacillati</taxon>
        <taxon>Cyanobacteriota</taxon>
        <taxon>Cyanophyceae</taxon>
        <taxon>Oscillatoriophycideae</taxon>
        <taxon>Chroococcales</taxon>
        <taxon>Aphanothecaceae</taxon>
        <taxon>Rippkaea</taxon>
        <taxon>Rippkaea orientalis</taxon>
    </lineage>
</organism>
<dbReference type="Pfam" id="PF04577">
    <property type="entry name" value="Glyco_transf_61"/>
    <property type="match status" value="1"/>
</dbReference>
<evidence type="ECO:0000313" key="3">
    <source>
        <dbReference type="Proteomes" id="UP000008204"/>
    </source>
</evidence>
<dbReference type="KEGG" id="cyp:PCC8801_1593"/>
<evidence type="ECO:0000259" key="1">
    <source>
        <dbReference type="Pfam" id="PF04577"/>
    </source>
</evidence>
<dbReference type="GO" id="GO:0016757">
    <property type="term" value="F:glycosyltransferase activity"/>
    <property type="evidence" value="ECO:0007669"/>
    <property type="project" value="InterPro"/>
</dbReference>
<sequence length="409" mass="47582">MEGITNKILDVATYHLSKYLSKSQSLFVPRRIRDSVSSKWENNYKSLKINPIEKKYSRKYQTNFLNYHPDKLKVVKEKYYSINYSEQLPLDNTISVKDVLYVPIYKAFYDLKDGSRINTFKMPGIPKSERDSKGFKSLNHQSIDPSKIKKIDQKFMYGENITLHYGHFLCESICRLWYLEQAEKLGILVIGQPRKAKSINDLKISRNFIDEFMTVLDLDSKQFLELTRPVILGEIVFPYPSLSFYRREVFACHKLVPELVAQKLLPDKVTQTEQPLYLSRTRLKKDCRQILGEEQLENILRERNFAIIYPENLTLQEQIYLVNKHKYIVGTWGSSLHTIIFSLSDSKNIFCLSDKDDLFISFAQFDALKSVNSTYIAAVKSEGENISRNGKKILDIDAALSGLKEYNLL</sequence>
<reference evidence="3" key="1">
    <citation type="journal article" date="2011" name="MBio">
        <title>Novel metabolic attributes of the genus Cyanothece, comprising a group of unicellular nitrogen-fixing Cyanobacteria.</title>
        <authorList>
            <person name="Bandyopadhyay A."/>
            <person name="Elvitigala T."/>
            <person name="Welsh E."/>
            <person name="Stockel J."/>
            <person name="Liberton M."/>
            <person name="Min H."/>
            <person name="Sherman L.A."/>
            <person name="Pakrasi H.B."/>
        </authorList>
    </citation>
    <scope>NUCLEOTIDE SEQUENCE [LARGE SCALE GENOMIC DNA]</scope>
    <source>
        <strain evidence="3">PCC 8801</strain>
    </source>
</reference>
<accession>B7JVV6</accession>
<dbReference type="InterPro" id="IPR049625">
    <property type="entry name" value="Glyco_transf_61_cat"/>
</dbReference>
<feature type="domain" description="Glycosyltransferase 61 catalytic" evidence="1">
    <location>
        <begin position="165"/>
        <end position="342"/>
    </location>
</feature>
<dbReference type="EMBL" id="CP001287">
    <property type="protein sequence ID" value="ACK65645.1"/>
    <property type="molecule type" value="Genomic_DNA"/>
</dbReference>
<proteinExistence type="predicted"/>